<dbReference type="Pfam" id="PF13385">
    <property type="entry name" value="Laminin_G_3"/>
    <property type="match status" value="4"/>
</dbReference>
<protein>
    <recommendedName>
        <fullName evidence="4">LamG-like jellyroll fold domain-containing protein</fullName>
    </recommendedName>
</protein>
<dbReference type="SMART" id="SM00560">
    <property type="entry name" value="LamGL"/>
    <property type="match status" value="4"/>
</dbReference>
<dbReference type="RefSeq" id="WP_209647288.1">
    <property type="nucleotide sequence ID" value="NZ_JAGINW010000001.1"/>
</dbReference>
<dbReference type="InterPro" id="IPR042837">
    <property type="entry name" value="PTX3"/>
</dbReference>
<accession>A0ABS4U212</accession>
<dbReference type="PANTHER" id="PTHR46943">
    <property type="entry name" value="PENTRAXIN-RELATED PROTEIN PTX3"/>
    <property type="match status" value="1"/>
</dbReference>
<feature type="domain" description="LamG-like jellyroll fold" evidence="4">
    <location>
        <begin position="1174"/>
        <end position="1329"/>
    </location>
</feature>
<evidence type="ECO:0000256" key="3">
    <source>
        <dbReference type="SAM" id="SignalP"/>
    </source>
</evidence>
<feature type="chain" id="PRO_5046425365" description="LamG-like jellyroll fold domain-containing protein" evidence="3">
    <location>
        <begin position="23"/>
        <end position="1572"/>
    </location>
</feature>
<keyword evidence="1 3" id="KW-0732">Signal</keyword>
<sequence length="1572" mass="167695">MRNSGRWIASLVLVVAVATVGAPGNGVPQSPPQTGETPRLVQASDEMTAMFAARRQGSRVEVVAERTETRTVFANPDGTHTAEISAVPTRVKRGDEWRPIDTSLEAGPGGSIVPKAALGDVVLSGGGADTPLIRMRSGNAELALRWPDALPAPMVTGNSAAYREVLPGVDLVMRAELRGYQQLLVVKTPEAARNPALVRMGMPVETRDLRLTADESGSLRAVDAGGLPVFESPPSMMWDSSSTGASRSAAVGVEVAGNVLTLVPDQKFLADPATVYPVMIDPTTQPAGTMAWSNPVSGNPGTAYWNRSAAPDTPGWAQVGQCYREVPDRCLGMGEAQAYFRFSTGFLQDKELVAATFFTKVMHSPASATHTHQLHVVHHNQGISPSTTWNSRPPTTKWTDFDAPAARTGIGSVELNVKGALNGLGDTTFSLRAADPNLQVAWRKYDPPQTWIQVTWNRAPNTPTNLHTDPPLPQACRWCEGKPFIGDAGIRFIATLSDPDNDRIYPKWWTKIGGGGPTLETGDFADSGVPRGKDLDLTGLHDMEVEWAVQAHDGVAESAPSGMGPFVVDRVAPGVRPTISSALYKKDSWQGGAGVPGEFTFGANGVDDIDHYLYGLQDPPSTEVSANALGGEATVTVWPPGDGPRDLYVQSVDRAGHRSQTEVYHFYVRGGNGPLAHWSLEGKPNDGAFLGNRHGTLNGNASYSTGAVGTAVKLDGNAGSTISLPKAFPADSSFSVSAWVRPDEAGSRSMTPLSQDGENTSAWWLDYSSDLKAWSFLVSGYNRGESNLQVYRAVNQNAGPAVGEWTHLTGVFDRQANEIRLYVNGFLASEVAVVPNFTPQRTTGAIFAGRVQWNGGIGNEWLGSIDEIQAYDRALSDTEVGALVSRDNVRTGHWKLDDEPMVGEAPNKTARNAVIDGADGTLSRGATLVANGSLGGAVQLDGLEGHVTTGKPVVRTDRSFTVSAWVTPKAFPSSGGSMTAVSQDGTANSGFYLQYNGSGSYLFMKAGTDRTDNTQWVGAGGGAKPEVGKPAHLTGVYDASTMELSLYVNGQRGGTVKAAQPAWNATGPLVIGRAKLVGSTADFWNGQIDDVRTFNRVLTAEEIQALVSQSDVPAASWTLDGNTNDSSPGNKHGTVVGSAEWIPGQAKDPDDNDKAVKLKGSSAISAPSTISTTESYSVAAWVKLDDPANCYCSVVSQDAQFSHALSIGVTQGVDPLNSQRKIGRWVLFGTAGDREKDNPVGEWIIWGEVQPGMWAHVAAVHNKQLQRLELYVNGVMIAQRTFTNPIHSAGALQIGRAMWWQNPSSNRYSNYLAGAIDDVKVYPRALFGDEIRVMAGRDLSLVHNWQLNEDSGAGTPDSVGNRSGTLTGNATIQPGRAGNAVKLNGTNSVVSTTGVDLRTDQNFTVSAWVNLAQPEPCADVCTRSAVSLDGGQGRPSSKFRLGHRNDQDQARGRGKWIFEMPEENGTPTRAAISVRQGQFDKWVLLVGAYDALTGKIELYVYDVPGAEPDHESGRLERPWHATGGLQIGRGRAAGAAGEYWRGAVDDVRLYTGSLNADRLTALYKSYPVVTGS</sequence>
<evidence type="ECO:0000256" key="1">
    <source>
        <dbReference type="ARBA" id="ARBA00022729"/>
    </source>
</evidence>
<dbReference type="InterPro" id="IPR006558">
    <property type="entry name" value="LamG-like"/>
</dbReference>
<name>A0ABS4U212_9PSEU</name>
<keyword evidence="2" id="KW-1015">Disulfide bond</keyword>
<keyword evidence="6" id="KW-1185">Reference proteome</keyword>
<feature type="domain" description="LamG-like jellyroll fold" evidence="4">
    <location>
        <begin position="958"/>
        <end position="1101"/>
    </location>
</feature>
<proteinExistence type="predicted"/>
<feature type="signal peptide" evidence="3">
    <location>
        <begin position="1"/>
        <end position="22"/>
    </location>
</feature>
<dbReference type="Proteomes" id="UP001519332">
    <property type="component" value="Unassembled WGS sequence"/>
</dbReference>
<comment type="caution">
    <text evidence="5">The sequence shown here is derived from an EMBL/GenBank/DDBJ whole genome shotgun (WGS) entry which is preliminary data.</text>
</comment>
<feature type="domain" description="LamG-like jellyroll fold" evidence="4">
    <location>
        <begin position="1401"/>
        <end position="1557"/>
    </location>
</feature>
<feature type="domain" description="LamG-like jellyroll fold" evidence="4">
    <location>
        <begin position="732"/>
        <end position="878"/>
    </location>
</feature>
<dbReference type="PANTHER" id="PTHR46943:SF1">
    <property type="entry name" value="PENTRAXIN-RELATED PROTEIN PTX3"/>
    <property type="match status" value="1"/>
</dbReference>
<evidence type="ECO:0000259" key="4">
    <source>
        <dbReference type="SMART" id="SM00560"/>
    </source>
</evidence>
<dbReference type="EMBL" id="JAGINW010000001">
    <property type="protein sequence ID" value="MBP2330661.1"/>
    <property type="molecule type" value="Genomic_DNA"/>
</dbReference>
<gene>
    <name evidence="5" type="ORF">JOF56_011046</name>
</gene>
<dbReference type="SUPFAM" id="SSF49899">
    <property type="entry name" value="Concanavalin A-like lectins/glucanases"/>
    <property type="match status" value="4"/>
</dbReference>
<evidence type="ECO:0000256" key="2">
    <source>
        <dbReference type="ARBA" id="ARBA00023157"/>
    </source>
</evidence>
<evidence type="ECO:0000313" key="5">
    <source>
        <dbReference type="EMBL" id="MBP2330661.1"/>
    </source>
</evidence>
<organism evidence="5 6">
    <name type="scientific">Kibdelosporangium banguiense</name>
    <dbReference type="NCBI Taxonomy" id="1365924"/>
    <lineage>
        <taxon>Bacteria</taxon>
        <taxon>Bacillati</taxon>
        <taxon>Actinomycetota</taxon>
        <taxon>Actinomycetes</taxon>
        <taxon>Pseudonocardiales</taxon>
        <taxon>Pseudonocardiaceae</taxon>
        <taxon>Kibdelosporangium</taxon>
    </lineage>
</organism>
<evidence type="ECO:0000313" key="6">
    <source>
        <dbReference type="Proteomes" id="UP001519332"/>
    </source>
</evidence>
<dbReference type="InterPro" id="IPR013320">
    <property type="entry name" value="ConA-like_dom_sf"/>
</dbReference>
<reference evidence="5 6" key="1">
    <citation type="submission" date="2021-03" db="EMBL/GenBank/DDBJ databases">
        <title>Sequencing the genomes of 1000 actinobacteria strains.</title>
        <authorList>
            <person name="Klenk H.-P."/>
        </authorList>
    </citation>
    <scope>NUCLEOTIDE SEQUENCE [LARGE SCALE GENOMIC DNA]</scope>
    <source>
        <strain evidence="5 6">DSM 46670</strain>
    </source>
</reference>
<dbReference type="Gene3D" id="2.60.120.200">
    <property type="match status" value="4"/>
</dbReference>